<dbReference type="InterPro" id="IPR001670">
    <property type="entry name" value="ADH_Fe/GldA"/>
</dbReference>
<evidence type="ECO:0000256" key="1">
    <source>
        <dbReference type="ARBA" id="ARBA00023002"/>
    </source>
</evidence>
<proteinExistence type="predicted"/>
<dbReference type="GO" id="GO:0005739">
    <property type="term" value="C:mitochondrion"/>
    <property type="evidence" value="ECO:0007669"/>
    <property type="project" value="TreeGrafter"/>
</dbReference>
<protein>
    <recommendedName>
        <fullName evidence="2">Alcohol dehydrogenase iron-type/glycerol dehydrogenase GldA domain-containing protein</fullName>
    </recommendedName>
</protein>
<dbReference type="GO" id="GO:0046872">
    <property type="term" value="F:metal ion binding"/>
    <property type="evidence" value="ECO:0007669"/>
    <property type="project" value="InterPro"/>
</dbReference>
<dbReference type="EMBL" id="LAZR01010111">
    <property type="protein sequence ID" value="KKM68762.1"/>
    <property type="molecule type" value="Genomic_DNA"/>
</dbReference>
<evidence type="ECO:0000313" key="3">
    <source>
        <dbReference type="EMBL" id="KKM68762.1"/>
    </source>
</evidence>
<feature type="domain" description="Alcohol dehydrogenase iron-type/glycerol dehydrogenase GldA" evidence="2">
    <location>
        <begin position="8"/>
        <end position="176"/>
    </location>
</feature>
<dbReference type="InterPro" id="IPR018211">
    <property type="entry name" value="ADH_Fe_CS"/>
</dbReference>
<name>A0A0F9MI09_9ZZZZ</name>
<comment type="caution">
    <text evidence="3">The sequence shown here is derived from an EMBL/GenBank/DDBJ whole genome shotgun (WGS) entry which is preliminary data.</text>
</comment>
<dbReference type="GO" id="GO:0004022">
    <property type="term" value="F:alcohol dehydrogenase (NAD+) activity"/>
    <property type="evidence" value="ECO:0007669"/>
    <property type="project" value="TreeGrafter"/>
</dbReference>
<dbReference type="Gene3D" id="3.40.50.1970">
    <property type="match status" value="1"/>
</dbReference>
<keyword evidence="1" id="KW-0560">Oxidoreductase</keyword>
<reference evidence="3" key="1">
    <citation type="journal article" date="2015" name="Nature">
        <title>Complex archaea that bridge the gap between prokaryotes and eukaryotes.</title>
        <authorList>
            <person name="Spang A."/>
            <person name="Saw J.H."/>
            <person name="Jorgensen S.L."/>
            <person name="Zaremba-Niedzwiedzka K."/>
            <person name="Martijn J."/>
            <person name="Lind A.E."/>
            <person name="van Eijk R."/>
            <person name="Schleper C."/>
            <person name="Guy L."/>
            <person name="Ettema T.J."/>
        </authorList>
    </citation>
    <scope>NUCLEOTIDE SEQUENCE</scope>
</reference>
<dbReference type="InterPro" id="IPR039697">
    <property type="entry name" value="Alcohol_dehydrogenase_Fe"/>
</dbReference>
<dbReference type="AlphaFoldDB" id="A0A0F9MI09"/>
<dbReference type="PANTHER" id="PTHR11496">
    <property type="entry name" value="ALCOHOL DEHYDROGENASE"/>
    <property type="match status" value="1"/>
</dbReference>
<gene>
    <name evidence="3" type="ORF">LCGC14_1457600</name>
</gene>
<evidence type="ECO:0000259" key="2">
    <source>
        <dbReference type="Pfam" id="PF00465"/>
    </source>
</evidence>
<dbReference type="Pfam" id="PF00465">
    <property type="entry name" value="Fe-ADH"/>
    <property type="match status" value="1"/>
</dbReference>
<sequence length="270" mass="30251">MWFFVSPFIIFGPDALEFLGNIKGERCFIVTDKNLEELGYVKILTDKLDQSERKYEIYNDVKPNPQEEDVLKGKEQCIAYAPNLIIALGGGSVIDTAKAIWAMYEFPEFVLDDLNVGNEQLYDIGKKSTMVAIPTTSGTGAETTWAMVLSRNEQDVWRKIGFSHKAVYPTFSILDPIFPAGMPKKLTVHTAFDTLAHSFETVVSSWRNEFSDALALKAITQSLRELQTDLAEPEAMLKSDELANPVFASADAKEGMRAFKEKRKAVFKGE</sequence>
<organism evidence="3">
    <name type="scientific">marine sediment metagenome</name>
    <dbReference type="NCBI Taxonomy" id="412755"/>
    <lineage>
        <taxon>unclassified sequences</taxon>
        <taxon>metagenomes</taxon>
        <taxon>ecological metagenomes</taxon>
    </lineage>
</organism>
<dbReference type="SUPFAM" id="SSF56796">
    <property type="entry name" value="Dehydroquinate synthase-like"/>
    <property type="match status" value="1"/>
</dbReference>
<dbReference type="InterPro" id="IPR014748">
    <property type="entry name" value="Enoyl-CoA_hydra_C"/>
</dbReference>
<dbReference type="PROSITE" id="PS00913">
    <property type="entry name" value="ADH_IRON_1"/>
    <property type="match status" value="1"/>
</dbReference>
<dbReference type="PANTHER" id="PTHR11496:SF83">
    <property type="entry name" value="HYDROXYACID-OXOACID TRANSHYDROGENASE, MITOCHONDRIAL"/>
    <property type="match status" value="1"/>
</dbReference>
<dbReference type="FunFam" id="3.40.50.1970:FF:000003">
    <property type="entry name" value="Alcohol dehydrogenase, iron-containing"/>
    <property type="match status" value="1"/>
</dbReference>
<accession>A0A0F9MI09</accession>
<dbReference type="Gene3D" id="1.10.12.10">
    <property type="entry name" value="Lyase 2-enoyl-coa Hydratase, Chain A, domain 2"/>
    <property type="match status" value="1"/>
</dbReference>